<dbReference type="eggNOG" id="COG0609">
    <property type="taxonomic scope" value="Bacteria"/>
</dbReference>
<dbReference type="HOGENOM" id="CLU_013016_0_1_0"/>
<evidence type="ECO:0000256" key="6">
    <source>
        <dbReference type="ARBA" id="ARBA00022989"/>
    </source>
</evidence>
<comment type="similarity">
    <text evidence="2">Belongs to the binding-protein-dependent transport system permease family. FecCD subfamily.</text>
</comment>
<feature type="transmembrane region" description="Helical" evidence="8">
    <location>
        <begin position="200"/>
        <end position="219"/>
    </location>
</feature>
<dbReference type="PANTHER" id="PTHR30472">
    <property type="entry name" value="FERRIC ENTEROBACTIN TRANSPORT SYSTEM PERMEASE PROTEIN"/>
    <property type="match status" value="1"/>
</dbReference>
<feature type="transmembrane region" description="Helical" evidence="8">
    <location>
        <begin position="317"/>
        <end position="335"/>
    </location>
</feature>
<keyword evidence="3" id="KW-0813">Transport</keyword>
<comment type="caution">
    <text evidence="9">The sequence shown here is derived from an EMBL/GenBank/DDBJ whole genome shotgun (WGS) entry which is preliminary data.</text>
</comment>
<dbReference type="InterPro" id="IPR037294">
    <property type="entry name" value="ABC_BtuC-like"/>
</dbReference>
<reference evidence="9 10" key="1">
    <citation type="submission" date="2011-10" db="EMBL/GenBank/DDBJ databases">
        <title>The Genome Sequence of Fusobacterium sp. 4_1_13.</title>
        <authorList>
            <consortium name="The Broad Institute Genome Sequencing Platform"/>
            <person name="Earl A."/>
            <person name="Ward D."/>
            <person name="Feldgarden M."/>
            <person name="Gevers D."/>
            <person name="Strauss J."/>
            <person name="Ambrose C."/>
            <person name="Allen-Vercoe E."/>
            <person name="Young S.K."/>
            <person name="Zeng Q."/>
            <person name="Gargeya S."/>
            <person name="Fitzgerald M."/>
            <person name="Haas B."/>
            <person name="Abouelleil A."/>
            <person name="Alvarado L."/>
            <person name="Arachchi H.M."/>
            <person name="Berlin A."/>
            <person name="Brown A."/>
            <person name="Chapman S.B."/>
            <person name="Chen Z."/>
            <person name="Dunbar C."/>
            <person name="Freedman E."/>
            <person name="Gearin G."/>
            <person name="Goldberg J."/>
            <person name="Griggs A."/>
            <person name="Gujja S."/>
            <person name="Heiman D."/>
            <person name="Howarth C."/>
            <person name="Larson L."/>
            <person name="Lui A."/>
            <person name="MacDonald P.J."/>
            <person name="Montmayeur A."/>
            <person name="Murphy C."/>
            <person name="Neiman D."/>
            <person name="Pearson M."/>
            <person name="Priest M."/>
            <person name="Roberts A."/>
            <person name="Saif S."/>
            <person name="Shea T."/>
            <person name="Shenoy N."/>
            <person name="Sisk P."/>
            <person name="Stolte C."/>
            <person name="Sykes S."/>
            <person name="Wortman J."/>
            <person name="Nusbaum C."/>
            <person name="Birren B."/>
        </authorList>
    </citation>
    <scope>NUCLEOTIDE SEQUENCE [LARGE SCALE GENOMIC DNA]</scope>
    <source>
        <strain evidence="9 10">4_1_13</strain>
    </source>
</reference>
<dbReference type="Proteomes" id="UP000004925">
    <property type="component" value="Unassembled WGS sequence"/>
</dbReference>
<dbReference type="FunFam" id="1.10.3470.10:FF:000001">
    <property type="entry name" value="Vitamin B12 ABC transporter permease BtuC"/>
    <property type="match status" value="1"/>
</dbReference>
<keyword evidence="7 8" id="KW-0472">Membrane</keyword>
<proteinExistence type="inferred from homology"/>
<feature type="transmembrane region" description="Helical" evidence="8">
    <location>
        <begin position="114"/>
        <end position="147"/>
    </location>
</feature>
<dbReference type="EMBL" id="ACDE02000013">
    <property type="protein sequence ID" value="EEO39686.1"/>
    <property type="molecule type" value="Genomic_DNA"/>
</dbReference>
<organism evidence="9 10">
    <name type="scientific">Fusobacterium vincentii 4_1_13</name>
    <dbReference type="NCBI Taxonomy" id="469606"/>
    <lineage>
        <taxon>Bacteria</taxon>
        <taxon>Fusobacteriati</taxon>
        <taxon>Fusobacteriota</taxon>
        <taxon>Fusobacteriia</taxon>
        <taxon>Fusobacteriales</taxon>
        <taxon>Fusobacteriaceae</taxon>
        <taxon>Fusobacterium</taxon>
    </lineage>
</organism>
<dbReference type="GO" id="GO:0022857">
    <property type="term" value="F:transmembrane transporter activity"/>
    <property type="evidence" value="ECO:0007669"/>
    <property type="project" value="InterPro"/>
</dbReference>
<evidence type="ECO:0000256" key="1">
    <source>
        <dbReference type="ARBA" id="ARBA00004651"/>
    </source>
</evidence>
<dbReference type="SUPFAM" id="SSF81345">
    <property type="entry name" value="ABC transporter involved in vitamin B12 uptake, BtuC"/>
    <property type="match status" value="1"/>
</dbReference>
<dbReference type="RefSeq" id="WP_008802588.1">
    <property type="nucleotide sequence ID" value="NZ_KQ235735.1"/>
</dbReference>
<feature type="transmembrane region" description="Helical" evidence="8">
    <location>
        <begin position="159"/>
        <end position="179"/>
    </location>
</feature>
<keyword evidence="5 8" id="KW-0812">Transmembrane</keyword>
<dbReference type="Gene3D" id="1.10.3470.10">
    <property type="entry name" value="ABC transporter involved in vitamin B12 uptake, BtuC"/>
    <property type="match status" value="1"/>
</dbReference>
<dbReference type="GO" id="GO:0033214">
    <property type="term" value="P:siderophore-iron import into cell"/>
    <property type="evidence" value="ECO:0007669"/>
    <property type="project" value="TreeGrafter"/>
</dbReference>
<keyword evidence="4" id="KW-1003">Cell membrane</keyword>
<evidence type="ECO:0000256" key="2">
    <source>
        <dbReference type="ARBA" id="ARBA00007935"/>
    </source>
</evidence>
<evidence type="ECO:0000313" key="9">
    <source>
        <dbReference type="EMBL" id="EEO39686.1"/>
    </source>
</evidence>
<evidence type="ECO:0008006" key="11">
    <source>
        <dbReference type="Google" id="ProtNLM"/>
    </source>
</evidence>
<protein>
    <recommendedName>
        <fullName evidence="11">Iron ABC transporter</fullName>
    </recommendedName>
</protein>
<feature type="transmembrane region" description="Helical" evidence="8">
    <location>
        <begin position="247"/>
        <end position="277"/>
    </location>
</feature>
<gene>
    <name evidence="9" type="ORF">FSCG_00399</name>
</gene>
<evidence type="ECO:0000256" key="7">
    <source>
        <dbReference type="ARBA" id="ARBA00023136"/>
    </source>
</evidence>
<evidence type="ECO:0000256" key="8">
    <source>
        <dbReference type="SAM" id="Phobius"/>
    </source>
</evidence>
<evidence type="ECO:0000256" key="3">
    <source>
        <dbReference type="ARBA" id="ARBA00022448"/>
    </source>
</evidence>
<sequence length="345" mass="37165">MKKHIKNYKSLSLLLFIILILVSTFAITVGSVSLKNLDVWKIIVNKSFNHNIFTITWEESSEIIVWTLRAPRIVTAILAGAALSFVGILMQALTKNPLASPYILGVSSGASTGAVLVILIFSGSYIFISVGAFILGTLTALLVFYFANSNGFSSTKLVLVGAAISAIFSGLTSLIIAVTPNERAIRGALFWMSGSLAGSTWQYIPFLFISLLIVFILVYPKYDELNILVTGDENATSLGVDVKKIRFLIMITSTFLTGIVVANTGIVGFVGLVIPHITRGLVGGNHKKVIPIAILLGAVFLVLTDTLTRTLVSSQEIPIGVITSVLGAPFFLSMLRRKSYRFGGE</sequence>
<dbReference type="InterPro" id="IPR000522">
    <property type="entry name" value="ABC_transptr_permease_BtuC"/>
</dbReference>
<comment type="subcellular location">
    <subcellularLocation>
        <location evidence="1">Cell membrane</location>
        <topology evidence="1">Multi-pass membrane protein</topology>
    </subcellularLocation>
</comment>
<evidence type="ECO:0000313" key="10">
    <source>
        <dbReference type="Proteomes" id="UP000004925"/>
    </source>
</evidence>
<dbReference type="Pfam" id="PF01032">
    <property type="entry name" value="FecCD"/>
    <property type="match status" value="1"/>
</dbReference>
<dbReference type="AlphaFoldDB" id="A0A0M1VST5"/>
<feature type="transmembrane region" description="Helical" evidence="8">
    <location>
        <begin position="73"/>
        <end position="93"/>
    </location>
</feature>
<evidence type="ECO:0000256" key="4">
    <source>
        <dbReference type="ARBA" id="ARBA00022475"/>
    </source>
</evidence>
<dbReference type="CDD" id="cd06550">
    <property type="entry name" value="TM_ABC_iron-siderophores_like"/>
    <property type="match status" value="1"/>
</dbReference>
<accession>A0A0M1VST5</accession>
<name>A0A0M1VST5_FUSVC</name>
<feature type="transmembrane region" description="Helical" evidence="8">
    <location>
        <begin position="289"/>
        <end position="311"/>
    </location>
</feature>
<dbReference type="PANTHER" id="PTHR30472:SF18">
    <property type="entry name" value="IRON(III) DICITRATE ABC TRANSPORTER,PERMEASE PROTEIN"/>
    <property type="match status" value="1"/>
</dbReference>
<dbReference type="GO" id="GO:0005886">
    <property type="term" value="C:plasma membrane"/>
    <property type="evidence" value="ECO:0007669"/>
    <property type="project" value="UniProtKB-SubCell"/>
</dbReference>
<keyword evidence="6 8" id="KW-1133">Transmembrane helix</keyword>
<evidence type="ECO:0000256" key="5">
    <source>
        <dbReference type="ARBA" id="ARBA00022692"/>
    </source>
</evidence>